<organism evidence="1">
    <name type="scientific">marine sediment metagenome</name>
    <dbReference type="NCBI Taxonomy" id="412755"/>
    <lineage>
        <taxon>unclassified sequences</taxon>
        <taxon>metagenomes</taxon>
        <taxon>ecological metagenomes</taxon>
    </lineage>
</organism>
<protein>
    <submittedName>
        <fullName evidence="1">Uncharacterized protein</fullName>
    </submittedName>
</protein>
<accession>A0A0F9DQN1</accession>
<proteinExistence type="predicted"/>
<comment type="caution">
    <text evidence="1">The sequence shown here is derived from an EMBL/GenBank/DDBJ whole genome shotgun (WGS) entry which is preliminary data.</text>
</comment>
<dbReference type="EMBL" id="LAZR01027975">
    <property type="protein sequence ID" value="KKL64014.1"/>
    <property type="molecule type" value="Genomic_DNA"/>
</dbReference>
<reference evidence="1" key="1">
    <citation type="journal article" date="2015" name="Nature">
        <title>Complex archaea that bridge the gap between prokaryotes and eukaryotes.</title>
        <authorList>
            <person name="Spang A."/>
            <person name="Saw J.H."/>
            <person name="Jorgensen S.L."/>
            <person name="Zaremba-Niedzwiedzka K."/>
            <person name="Martijn J."/>
            <person name="Lind A.E."/>
            <person name="van Eijk R."/>
            <person name="Schleper C."/>
            <person name="Guy L."/>
            <person name="Ettema T.J."/>
        </authorList>
    </citation>
    <scope>NUCLEOTIDE SEQUENCE</scope>
</reference>
<name>A0A0F9DQN1_9ZZZZ</name>
<gene>
    <name evidence="1" type="ORF">LCGC14_2169320</name>
</gene>
<sequence length="77" mass="9523">MGMRYKLQEKNQMEQKTTFRGLTIEQYVKKINECVYFDSYTKKMEFLQLTISPEYESFFRNCRNLIRKQVLEFIFID</sequence>
<evidence type="ECO:0000313" key="1">
    <source>
        <dbReference type="EMBL" id="KKL64014.1"/>
    </source>
</evidence>
<dbReference type="AlphaFoldDB" id="A0A0F9DQN1"/>